<sequence>YRHRRCRHYYHYHYRHHLENLRAFTLFGPEPPTPHAVVNHEHGRFLALRHCAPLIANPDTIVPLRGLKPLCVL</sequence>
<dbReference type="AlphaFoldDB" id="A0A195CRB3"/>
<dbReference type="Proteomes" id="UP000078542">
    <property type="component" value="Unassembled WGS sequence"/>
</dbReference>
<feature type="non-terminal residue" evidence="1">
    <location>
        <position position="1"/>
    </location>
</feature>
<evidence type="ECO:0000313" key="2">
    <source>
        <dbReference type="Proteomes" id="UP000078542"/>
    </source>
</evidence>
<organism evidence="1 2">
    <name type="scientific">Cyphomyrmex costatus</name>
    <dbReference type="NCBI Taxonomy" id="456900"/>
    <lineage>
        <taxon>Eukaryota</taxon>
        <taxon>Metazoa</taxon>
        <taxon>Ecdysozoa</taxon>
        <taxon>Arthropoda</taxon>
        <taxon>Hexapoda</taxon>
        <taxon>Insecta</taxon>
        <taxon>Pterygota</taxon>
        <taxon>Neoptera</taxon>
        <taxon>Endopterygota</taxon>
        <taxon>Hymenoptera</taxon>
        <taxon>Apocrita</taxon>
        <taxon>Aculeata</taxon>
        <taxon>Formicoidea</taxon>
        <taxon>Formicidae</taxon>
        <taxon>Myrmicinae</taxon>
        <taxon>Cyphomyrmex</taxon>
    </lineage>
</organism>
<proteinExistence type="predicted"/>
<protein>
    <submittedName>
        <fullName evidence="1">Uncharacterized protein</fullName>
    </submittedName>
</protein>
<gene>
    <name evidence="1" type="ORF">ALC62_06448</name>
</gene>
<reference evidence="1 2" key="1">
    <citation type="submission" date="2016-03" db="EMBL/GenBank/DDBJ databases">
        <title>Cyphomyrmex costatus WGS genome.</title>
        <authorList>
            <person name="Nygaard S."/>
            <person name="Hu H."/>
            <person name="Boomsma J."/>
            <person name="Zhang G."/>
        </authorList>
    </citation>
    <scope>NUCLEOTIDE SEQUENCE [LARGE SCALE GENOMIC DNA]</scope>
    <source>
        <strain evidence="1">MS0001</strain>
        <tissue evidence="1">Whole body</tissue>
    </source>
</reference>
<accession>A0A195CRB3</accession>
<name>A0A195CRB3_9HYME</name>
<keyword evidence="2" id="KW-1185">Reference proteome</keyword>
<evidence type="ECO:0000313" key="1">
    <source>
        <dbReference type="EMBL" id="KYN02649.1"/>
    </source>
</evidence>
<dbReference type="EMBL" id="KQ977444">
    <property type="protein sequence ID" value="KYN02649.1"/>
    <property type="molecule type" value="Genomic_DNA"/>
</dbReference>